<keyword evidence="3" id="KW-1185">Reference proteome</keyword>
<evidence type="ECO:0008006" key="4">
    <source>
        <dbReference type="Google" id="ProtNLM"/>
    </source>
</evidence>
<keyword evidence="1" id="KW-1133">Transmembrane helix</keyword>
<keyword evidence="1" id="KW-0472">Membrane</keyword>
<dbReference type="AlphaFoldDB" id="A0AAD2DJE1"/>
<keyword evidence="1" id="KW-0812">Transmembrane</keyword>
<reference evidence="2" key="1">
    <citation type="submission" date="2023-05" db="EMBL/GenBank/DDBJ databases">
        <authorList>
            <person name="Huff M."/>
        </authorList>
    </citation>
    <scope>NUCLEOTIDE SEQUENCE</scope>
</reference>
<dbReference type="EMBL" id="OU503036">
    <property type="protein sequence ID" value="CAI9754303.1"/>
    <property type="molecule type" value="Genomic_DNA"/>
</dbReference>
<dbReference type="PANTHER" id="PTHR36322">
    <property type="entry name" value="TRANSMEMBRANE PROTEIN"/>
    <property type="match status" value="1"/>
</dbReference>
<dbReference type="PANTHER" id="PTHR36322:SF3">
    <property type="entry name" value="TRANSMEMBRANE PROTEIN"/>
    <property type="match status" value="1"/>
</dbReference>
<feature type="transmembrane region" description="Helical" evidence="1">
    <location>
        <begin position="12"/>
        <end position="41"/>
    </location>
</feature>
<organism evidence="2 3">
    <name type="scientific">Fraxinus pennsylvanica</name>
    <dbReference type="NCBI Taxonomy" id="56036"/>
    <lineage>
        <taxon>Eukaryota</taxon>
        <taxon>Viridiplantae</taxon>
        <taxon>Streptophyta</taxon>
        <taxon>Embryophyta</taxon>
        <taxon>Tracheophyta</taxon>
        <taxon>Spermatophyta</taxon>
        <taxon>Magnoliopsida</taxon>
        <taxon>eudicotyledons</taxon>
        <taxon>Gunneridae</taxon>
        <taxon>Pentapetalae</taxon>
        <taxon>asterids</taxon>
        <taxon>lamiids</taxon>
        <taxon>Lamiales</taxon>
        <taxon>Oleaceae</taxon>
        <taxon>Oleeae</taxon>
        <taxon>Fraxinus</taxon>
    </lineage>
</organism>
<protein>
    <recommendedName>
        <fullName evidence="4">Transmembrane protein</fullName>
    </recommendedName>
</protein>
<evidence type="ECO:0000313" key="2">
    <source>
        <dbReference type="EMBL" id="CAI9754303.1"/>
    </source>
</evidence>
<name>A0AAD2DJE1_9LAMI</name>
<sequence length="119" mass="13839">MLFTSSINRGRRYLFLILFSPFLLPLLCAVGPIICCLEICFRIRRLRRRRRRKTAEVYRGDRGTKVGLLHSINLLVDDVVVGPVYNCGDEGENEKEVEEDGVDFEYFENNGPLFQYEMS</sequence>
<evidence type="ECO:0000313" key="3">
    <source>
        <dbReference type="Proteomes" id="UP000834106"/>
    </source>
</evidence>
<proteinExistence type="predicted"/>
<accession>A0AAD2DJE1</accession>
<evidence type="ECO:0000256" key="1">
    <source>
        <dbReference type="SAM" id="Phobius"/>
    </source>
</evidence>
<gene>
    <name evidence="2" type="ORF">FPE_LOCUS1734</name>
</gene>
<dbReference type="Proteomes" id="UP000834106">
    <property type="component" value="Chromosome 1"/>
</dbReference>